<dbReference type="Gramene" id="TKW00252">
    <property type="protein sequence ID" value="TKW00252"/>
    <property type="gene ID" value="SEVIR_8G096400v2"/>
</dbReference>
<proteinExistence type="predicted"/>
<gene>
    <name evidence="1" type="ORF">SEVIR_8G096400v2</name>
</gene>
<dbReference type="AlphaFoldDB" id="A0A4U6TFD2"/>
<evidence type="ECO:0000313" key="2">
    <source>
        <dbReference type="Proteomes" id="UP000298652"/>
    </source>
</evidence>
<organism evidence="1 2">
    <name type="scientific">Setaria viridis</name>
    <name type="common">Green bristlegrass</name>
    <name type="synonym">Setaria italica subsp. viridis</name>
    <dbReference type="NCBI Taxonomy" id="4556"/>
    <lineage>
        <taxon>Eukaryota</taxon>
        <taxon>Viridiplantae</taxon>
        <taxon>Streptophyta</taxon>
        <taxon>Embryophyta</taxon>
        <taxon>Tracheophyta</taxon>
        <taxon>Spermatophyta</taxon>
        <taxon>Magnoliopsida</taxon>
        <taxon>Liliopsida</taxon>
        <taxon>Poales</taxon>
        <taxon>Poaceae</taxon>
        <taxon>PACMAD clade</taxon>
        <taxon>Panicoideae</taxon>
        <taxon>Panicodae</taxon>
        <taxon>Paniceae</taxon>
        <taxon>Cenchrinae</taxon>
        <taxon>Setaria</taxon>
    </lineage>
</organism>
<protein>
    <submittedName>
        <fullName evidence="1">Uncharacterized protein</fullName>
    </submittedName>
</protein>
<reference evidence="1" key="1">
    <citation type="submission" date="2019-03" db="EMBL/GenBank/DDBJ databases">
        <title>WGS assembly of Setaria viridis.</title>
        <authorList>
            <person name="Huang P."/>
            <person name="Jenkins J."/>
            <person name="Grimwood J."/>
            <person name="Barry K."/>
            <person name="Healey A."/>
            <person name="Mamidi S."/>
            <person name="Sreedasyam A."/>
            <person name="Shu S."/>
            <person name="Feldman M."/>
            <person name="Wu J."/>
            <person name="Yu Y."/>
            <person name="Chen C."/>
            <person name="Johnson J."/>
            <person name="Rokhsar D."/>
            <person name="Baxter I."/>
            <person name="Schmutz J."/>
            <person name="Brutnell T."/>
            <person name="Kellogg E."/>
        </authorList>
    </citation>
    <scope>NUCLEOTIDE SEQUENCE [LARGE SCALE GENOMIC DNA]</scope>
</reference>
<accession>A0A4U6TFD2</accession>
<name>A0A4U6TFD2_SETVI</name>
<dbReference type="Proteomes" id="UP000298652">
    <property type="component" value="Chromosome 8"/>
</dbReference>
<evidence type="ECO:0000313" key="1">
    <source>
        <dbReference type="EMBL" id="TKW00252.1"/>
    </source>
</evidence>
<sequence>MWKFYQMTPSRANRAYLHPVPLLHPYLISLHCSILSLSPHTSLPSSHLSLISVSTVKLRPARTMERWPARAASASCRRRSRCGWPHAGVWSGHEPRRLQLSIGSCDNTGRGAVAGRPMGSSGTRRVLLPLLMQLVRGW</sequence>
<dbReference type="EMBL" id="CM016559">
    <property type="protein sequence ID" value="TKW00252.1"/>
    <property type="molecule type" value="Genomic_DNA"/>
</dbReference>
<keyword evidence="2" id="KW-1185">Reference proteome</keyword>